<keyword evidence="2" id="KW-1133">Transmembrane helix</keyword>
<feature type="transmembrane region" description="Helical" evidence="2">
    <location>
        <begin position="80"/>
        <end position="100"/>
    </location>
</feature>
<comment type="caution">
    <text evidence="3">The sequence shown here is derived from an EMBL/GenBank/DDBJ whole genome shotgun (WGS) entry which is preliminary data.</text>
</comment>
<dbReference type="RefSeq" id="WP_124341373.1">
    <property type="nucleotide sequence ID" value="NZ_BHYL01000032.1"/>
</dbReference>
<dbReference type="EMBL" id="BHYL01000032">
    <property type="protein sequence ID" value="GCD18820.1"/>
    <property type="molecule type" value="Genomic_DNA"/>
</dbReference>
<dbReference type="OrthoDB" id="5244605at2"/>
<accession>A0A401UW46</accession>
<evidence type="ECO:0000313" key="4">
    <source>
        <dbReference type="Proteomes" id="UP000288246"/>
    </source>
</evidence>
<sequence>MPRLVEAALAKAVTIPSSTIHAHVDQLRRRNPEATPEELVRLLEKEYLVVVAAAGGAVGAAAAAPAVGTGIALTLTASDVATFFGASAAFALAVASVHGIDVEDVERRRALLLTTILGESGAKAVGDAAEFSSANAARVLLTRMPIATVRKVNSTLTRKMLRTQITRHTGLALGRLVPYGIGAVVGVTGARALGRTVIQGARAAFGPPPAQFPETIVVAAGAVPKLIVADRKDGAPLVPGLTAVPEQRGRRLRALTGRRTPKVPEQSSAPDES</sequence>
<keyword evidence="2" id="KW-0812">Transmembrane</keyword>
<proteinExistence type="predicted"/>
<feature type="transmembrane region" description="Helical" evidence="2">
    <location>
        <begin position="47"/>
        <end position="68"/>
    </location>
</feature>
<keyword evidence="4" id="KW-1185">Reference proteome</keyword>
<evidence type="ECO:0000313" key="3">
    <source>
        <dbReference type="EMBL" id="GCD18820.1"/>
    </source>
</evidence>
<evidence type="ECO:0000256" key="2">
    <source>
        <dbReference type="SAM" id="Phobius"/>
    </source>
</evidence>
<feature type="region of interest" description="Disordered" evidence="1">
    <location>
        <begin position="248"/>
        <end position="273"/>
    </location>
</feature>
<keyword evidence="2" id="KW-0472">Membrane</keyword>
<reference evidence="3 4" key="1">
    <citation type="submission" date="2018-11" db="EMBL/GenBank/DDBJ databases">
        <title>Draft genome sequence of Cellulomonas takizawaensis strain TKZ-21.</title>
        <authorList>
            <person name="Yamamura H."/>
            <person name="Hayashi T."/>
            <person name="Hamada M."/>
            <person name="Serisawa Y."/>
            <person name="Matsuyama K."/>
            <person name="Nakagawa Y."/>
            <person name="Otoguro M."/>
            <person name="Yanagida F."/>
            <person name="Hayakawa M."/>
        </authorList>
    </citation>
    <scope>NUCLEOTIDE SEQUENCE [LARGE SCALE GENOMIC DNA]</scope>
    <source>
        <strain evidence="3 4">TKZ-21</strain>
    </source>
</reference>
<protein>
    <submittedName>
        <fullName evidence="3">Uncharacterized protein</fullName>
    </submittedName>
</protein>
<organism evidence="3 4">
    <name type="scientific">Cellulomonas algicola</name>
    <dbReference type="NCBI Taxonomy" id="2071633"/>
    <lineage>
        <taxon>Bacteria</taxon>
        <taxon>Bacillati</taxon>
        <taxon>Actinomycetota</taxon>
        <taxon>Actinomycetes</taxon>
        <taxon>Micrococcales</taxon>
        <taxon>Cellulomonadaceae</taxon>
        <taxon>Cellulomonas</taxon>
    </lineage>
</organism>
<dbReference type="Proteomes" id="UP000288246">
    <property type="component" value="Unassembled WGS sequence"/>
</dbReference>
<name>A0A401UW46_9CELL</name>
<evidence type="ECO:0000256" key="1">
    <source>
        <dbReference type="SAM" id="MobiDB-lite"/>
    </source>
</evidence>
<gene>
    <name evidence="3" type="ORF">CTKZ_03820</name>
</gene>
<dbReference type="AlphaFoldDB" id="A0A401UW46"/>